<comment type="caution">
    <text evidence="5">The sequence shown here is derived from an EMBL/GenBank/DDBJ whole genome shotgun (WGS) entry which is preliminary data.</text>
</comment>
<feature type="domain" description="HTH merR-type" evidence="4">
    <location>
        <begin position="28"/>
        <end position="96"/>
    </location>
</feature>
<evidence type="ECO:0000256" key="2">
    <source>
        <dbReference type="SAM" id="Coils"/>
    </source>
</evidence>
<sequence>MHDRGRTRDDASEAHVPAAGTDSPAKSTMHIGELAEKTGLSHRTIRHYDDVGLLPASRTEGGFRVYTATDLERLLVARTLKPLGYSLDEITRALEAIDAVTASPEDDQARGRLATLQEELAERREKLARNLRQADELLDSLRQL</sequence>
<keyword evidence="2" id="KW-0175">Coiled coil</keyword>
<evidence type="ECO:0000259" key="4">
    <source>
        <dbReference type="PROSITE" id="PS50937"/>
    </source>
</evidence>
<feature type="coiled-coil region" evidence="2">
    <location>
        <begin position="106"/>
        <end position="144"/>
    </location>
</feature>
<gene>
    <name evidence="5" type="ORF">GCM10010529_29580</name>
</gene>
<evidence type="ECO:0000313" key="6">
    <source>
        <dbReference type="Proteomes" id="UP001500236"/>
    </source>
</evidence>
<dbReference type="Pfam" id="PF13411">
    <property type="entry name" value="MerR_1"/>
    <property type="match status" value="1"/>
</dbReference>
<dbReference type="SUPFAM" id="SSF46955">
    <property type="entry name" value="Putative DNA-binding domain"/>
    <property type="match status" value="1"/>
</dbReference>
<dbReference type="CDD" id="cd00592">
    <property type="entry name" value="HTH_MerR-like"/>
    <property type="match status" value="1"/>
</dbReference>
<reference evidence="6" key="1">
    <citation type="journal article" date="2019" name="Int. J. Syst. Evol. Microbiol.">
        <title>The Global Catalogue of Microorganisms (GCM) 10K type strain sequencing project: providing services to taxonomists for standard genome sequencing and annotation.</title>
        <authorList>
            <consortium name="The Broad Institute Genomics Platform"/>
            <consortium name="The Broad Institute Genome Sequencing Center for Infectious Disease"/>
            <person name="Wu L."/>
            <person name="Ma J."/>
        </authorList>
    </citation>
    <scope>NUCLEOTIDE SEQUENCE [LARGE SCALE GENOMIC DNA]</scope>
    <source>
        <strain evidence="6">JCM 14309</strain>
    </source>
</reference>
<proteinExistence type="predicted"/>
<dbReference type="Gene3D" id="1.10.1660.10">
    <property type="match status" value="1"/>
</dbReference>
<dbReference type="PANTHER" id="PTHR30204">
    <property type="entry name" value="REDOX-CYCLING DRUG-SENSING TRANSCRIPTIONAL ACTIVATOR SOXR"/>
    <property type="match status" value="1"/>
</dbReference>
<feature type="region of interest" description="Disordered" evidence="3">
    <location>
        <begin position="1"/>
        <end position="29"/>
    </location>
</feature>
<evidence type="ECO:0000256" key="1">
    <source>
        <dbReference type="ARBA" id="ARBA00023125"/>
    </source>
</evidence>
<feature type="compositionally biased region" description="Basic and acidic residues" evidence="3">
    <location>
        <begin position="1"/>
        <end position="13"/>
    </location>
</feature>
<dbReference type="PROSITE" id="PS50937">
    <property type="entry name" value="HTH_MERR_2"/>
    <property type="match status" value="1"/>
</dbReference>
<dbReference type="InterPro" id="IPR047057">
    <property type="entry name" value="MerR_fam"/>
</dbReference>
<keyword evidence="1" id="KW-0238">DNA-binding</keyword>
<evidence type="ECO:0000256" key="3">
    <source>
        <dbReference type="SAM" id="MobiDB-lite"/>
    </source>
</evidence>
<dbReference type="EMBL" id="BAAAVT010000028">
    <property type="protein sequence ID" value="GAA3076015.1"/>
    <property type="molecule type" value="Genomic_DNA"/>
</dbReference>
<dbReference type="PRINTS" id="PR00040">
    <property type="entry name" value="HTHMERR"/>
</dbReference>
<accession>A0ABP6M8D4</accession>
<name>A0ABP6M8D4_9MICC</name>
<dbReference type="InterPro" id="IPR009061">
    <property type="entry name" value="DNA-bd_dom_put_sf"/>
</dbReference>
<dbReference type="Proteomes" id="UP001500236">
    <property type="component" value="Unassembled WGS sequence"/>
</dbReference>
<evidence type="ECO:0000313" key="5">
    <source>
        <dbReference type="EMBL" id="GAA3076015.1"/>
    </source>
</evidence>
<dbReference type="PANTHER" id="PTHR30204:SF93">
    <property type="entry name" value="HTH MERR-TYPE DOMAIN-CONTAINING PROTEIN"/>
    <property type="match status" value="1"/>
</dbReference>
<protein>
    <submittedName>
        <fullName evidence="5">MerR family transcriptional regulator</fullName>
    </submittedName>
</protein>
<dbReference type="SMART" id="SM00422">
    <property type="entry name" value="HTH_MERR"/>
    <property type="match status" value="1"/>
</dbReference>
<keyword evidence="6" id="KW-1185">Reference proteome</keyword>
<dbReference type="PROSITE" id="PS00552">
    <property type="entry name" value="HTH_MERR_1"/>
    <property type="match status" value="1"/>
</dbReference>
<dbReference type="InterPro" id="IPR000551">
    <property type="entry name" value="MerR-type_HTH_dom"/>
</dbReference>
<organism evidence="5 6">
    <name type="scientific">Nesterenkonia aethiopica</name>
    <dbReference type="NCBI Taxonomy" id="269144"/>
    <lineage>
        <taxon>Bacteria</taxon>
        <taxon>Bacillati</taxon>
        <taxon>Actinomycetota</taxon>
        <taxon>Actinomycetes</taxon>
        <taxon>Micrococcales</taxon>
        <taxon>Micrococcaceae</taxon>
        <taxon>Nesterenkonia</taxon>
    </lineage>
</organism>